<keyword evidence="1" id="KW-0614">Plasmid</keyword>
<reference evidence="1 2" key="1">
    <citation type="journal article" date="2011" name="J. Bacteriol.">
        <title>Complete genome sequence of the type strain Cupriavidus necator N-1.</title>
        <authorList>
            <person name="Poehlein A."/>
            <person name="Kusian B."/>
            <person name="Friedrich B."/>
            <person name="Daniel R."/>
            <person name="Bowien B."/>
        </authorList>
    </citation>
    <scope>NUCLEOTIDE SEQUENCE [LARGE SCALE GENOMIC DNA]</scope>
    <source>
        <strain evidence="2">ATCC 43291 / DSM 13513 / CCUG 52238 / LMG 8453 / N-1</strain>
        <plasmid evidence="1 2">pBB1</plasmid>
    </source>
</reference>
<dbReference type="Proteomes" id="UP000006798">
    <property type="component" value="Plasmid pBB1"/>
</dbReference>
<dbReference type="KEGG" id="cnc:CNE_BB1p02340"/>
<gene>
    <name evidence="1" type="ordered locus">CNE_BB1p02340</name>
</gene>
<sequence>MVADASCRAMAYRLDFAMHRRTVAEQASQVCLRRKRRATSRQVREQIAADE</sequence>
<accession>F8GW83</accession>
<evidence type="ECO:0000313" key="1">
    <source>
        <dbReference type="EMBL" id="AEI81658.1"/>
    </source>
</evidence>
<dbReference type="AlphaFoldDB" id="F8GW83"/>
<evidence type="ECO:0000313" key="2">
    <source>
        <dbReference type="Proteomes" id="UP000006798"/>
    </source>
</evidence>
<geneLocation type="plasmid" evidence="1 2">
    <name>pBB1</name>
</geneLocation>
<dbReference type="EMBL" id="CP002879">
    <property type="protein sequence ID" value="AEI81658.1"/>
    <property type="molecule type" value="Genomic_DNA"/>
</dbReference>
<name>F8GW83_CUPNN</name>
<dbReference type="HOGENOM" id="CLU_3097924_0_0_4"/>
<protein>
    <submittedName>
        <fullName evidence="1">Uncharacterized protein</fullName>
    </submittedName>
</protein>
<organism evidence="1 2">
    <name type="scientific">Cupriavidus necator (strain ATCC 43291 / DSM 13513 / CCUG 52238 / LMG 8453 / N-1)</name>
    <name type="common">Ralstonia eutropha</name>
    <dbReference type="NCBI Taxonomy" id="1042878"/>
    <lineage>
        <taxon>Bacteria</taxon>
        <taxon>Pseudomonadati</taxon>
        <taxon>Pseudomonadota</taxon>
        <taxon>Betaproteobacteria</taxon>
        <taxon>Burkholderiales</taxon>
        <taxon>Burkholderiaceae</taxon>
        <taxon>Cupriavidus</taxon>
    </lineage>
</organism>
<proteinExistence type="predicted"/>